<proteinExistence type="predicted"/>
<sequence length="186" mass="20394">METPSPHSTAPGHRQPDLKPCDSEGAWDLHLPRSSHHPALQVNALVPHPRKIHTWCLVPSLGSAILLTAEGLIHQMPPTCQVPCWAFITEPSETQRDGMWDFQGGAGQRTPRRQPSRWSSAQQVQPPSFPLHAELLNGRASAGGAACSGTTADAGLEAFPESSRRDQKIFLTSRSSREYWAQCFIS</sequence>
<dbReference type="EMBL" id="JASSZA010000007">
    <property type="protein sequence ID" value="KAK2105980.1"/>
    <property type="molecule type" value="Genomic_DNA"/>
</dbReference>
<reference evidence="2 3" key="1">
    <citation type="submission" date="2023-05" db="EMBL/GenBank/DDBJ databases">
        <title>B98-5 Cell Line De Novo Hybrid Assembly: An Optical Mapping Approach.</title>
        <authorList>
            <person name="Kananen K."/>
            <person name="Auerbach J.A."/>
            <person name="Kautto E."/>
            <person name="Blachly J.S."/>
        </authorList>
    </citation>
    <scope>NUCLEOTIDE SEQUENCE [LARGE SCALE GENOMIC DNA]</scope>
    <source>
        <strain evidence="2">B95-8</strain>
        <tissue evidence="2">Cell line</tissue>
    </source>
</reference>
<feature type="region of interest" description="Disordered" evidence="1">
    <location>
        <begin position="1"/>
        <end position="30"/>
    </location>
</feature>
<feature type="region of interest" description="Disordered" evidence="1">
    <location>
        <begin position="96"/>
        <end position="124"/>
    </location>
</feature>
<protein>
    <submittedName>
        <fullName evidence="2">Uncharacterized protein</fullName>
    </submittedName>
</protein>
<accession>A0ABQ9V9F2</accession>
<name>A0ABQ9V9F2_SAGOE</name>
<dbReference type="Proteomes" id="UP001266305">
    <property type="component" value="Unassembled WGS sequence"/>
</dbReference>
<evidence type="ECO:0000313" key="2">
    <source>
        <dbReference type="EMBL" id="KAK2105980.1"/>
    </source>
</evidence>
<organism evidence="2 3">
    <name type="scientific">Saguinus oedipus</name>
    <name type="common">Cotton-top tamarin</name>
    <name type="synonym">Oedipomidas oedipus</name>
    <dbReference type="NCBI Taxonomy" id="9490"/>
    <lineage>
        <taxon>Eukaryota</taxon>
        <taxon>Metazoa</taxon>
        <taxon>Chordata</taxon>
        <taxon>Craniata</taxon>
        <taxon>Vertebrata</taxon>
        <taxon>Euteleostomi</taxon>
        <taxon>Mammalia</taxon>
        <taxon>Eutheria</taxon>
        <taxon>Euarchontoglires</taxon>
        <taxon>Primates</taxon>
        <taxon>Haplorrhini</taxon>
        <taxon>Platyrrhini</taxon>
        <taxon>Cebidae</taxon>
        <taxon>Callitrichinae</taxon>
        <taxon>Saguinus</taxon>
    </lineage>
</organism>
<gene>
    <name evidence="2" type="ORF">P7K49_015494</name>
</gene>
<comment type="caution">
    <text evidence="2">The sequence shown here is derived from an EMBL/GenBank/DDBJ whole genome shotgun (WGS) entry which is preliminary data.</text>
</comment>
<keyword evidence="3" id="KW-1185">Reference proteome</keyword>
<evidence type="ECO:0000256" key="1">
    <source>
        <dbReference type="SAM" id="MobiDB-lite"/>
    </source>
</evidence>
<evidence type="ECO:0000313" key="3">
    <source>
        <dbReference type="Proteomes" id="UP001266305"/>
    </source>
</evidence>